<feature type="non-terminal residue" evidence="13">
    <location>
        <position position="1"/>
    </location>
</feature>
<keyword evidence="8" id="KW-0805">Transcription regulation</keyword>
<evidence type="ECO:0000256" key="8">
    <source>
        <dbReference type="ARBA" id="ARBA00023015"/>
    </source>
</evidence>
<evidence type="ECO:0000259" key="12">
    <source>
        <dbReference type="PROSITE" id="PS50957"/>
    </source>
</evidence>
<keyword evidence="4" id="KW-0645">Protease</keyword>
<evidence type="ECO:0000256" key="3">
    <source>
        <dbReference type="ARBA" id="ARBA00012759"/>
    </source>
</evidence>
<feature type="active site" evidence="11">
    <location>
        <position position="121"/>
    </location>
</feature>
<evidence type="ECO:0000256" key="9">
    <source>
        <dbReference type="ARBA" id="ARBA00023163"/>
    </source>
</evidence>
<dbReference type="PRINTS" id="PR01233">
    <property type="entry name" value="JOSEPHIN"/>
</dbReference>
<comment type="catalytic activity">
    <reaction evidence="1">
        <text>Thiol-dependent hydrolysis of ester, thioester, amide, peptide and isopeptide bonds formed by the C-terminal Gly of ubiquitin (a 76-residue protein attached to proteins as an intracellular targeting signal).</text>
        <dbReference type="EC" id="3.4.19.12"/>
    </reaction>
</comment>
<comment type="caution">
    <text evidence="13">The sequence shown here is derived from an EMBL/GenBank/DDBJ whole genome shotgun (WGS) entry which is preliminary data.</text>
</comment>
<evidence type="ECO:0000256" key="10">
    <source>
        <dbReference type="ARBA" id="ARBA00023242"/>
    </source>
</evidence>
<dbReference type="InterPro" id="IPR033865">
    <property type="entry name" value="Ataxin-3"/>
</dbReference>
<gene>
    <name evidence="13" type="primary">ATXN3</name>
    <name evidence="13" type="ORF">GZH46_02085</name>
</gene>
<dbReference type="SMART" id="SM01246">
    <property type="entry name" value="Josephin"/>
    <property type="match status" value="1"/>
</dbReference>
<reference evidence="13 14" key="1">
    <citation type="submission" date="2020-10" db="EMBL/GenBank/DDBJ databases">
        <authorList>
            <person name="Klimov P.B."/>
            <person name="Dyachkov S.M."/>
            <person name="Chetverikov P.E."/>
        </authorList>
    </citation>
    <scope>NUCLEOTIDE SEQUENCE [LARGE SCALE GENOMIC DNA]</scope>
    <source>
        <strain evidence="13">BMOC 18-1129-001#AD2665</strain>
        <tissue evidence="13">Entire mites</tissue>
    </source>
</reference>
<proteinExistence type="predicted"/>
<sequence>MSIIFHEKQDGSLCAVHALNALLQGEYFTAVDLASLANQVDDQERRAMAEAGPNNESYLEFLSGPSQNMDDSGFFSVQVLEKALAVWNLELINYESSHEVARSLRNNPSSATAYIANQHEHWLTIRRFGPYWFNLNSLLPGPERISDTFLSLYLAQLLNERYSIFIVHGTLPTSAGDRVLVDIPQSDIDSFLKLIDGSHQ</sequence>
<protein>
    <recommendedName>
        <fullName evidence="3">ubiquitinyl hydrolase 1</fullName>
        <ecNumber evidence="3">3.4.19.12</ecNumber>
    </recommendedName>
</protein>
<evidence type="ECO:0000256" key="6">
    <source>
        <dbReference type="ARBA" id="ARBA00022801"/>
    </source>
</evidence>
<dbReference type="PROSITE" id="PS50957">
    <property type="entry name" value="JOSEPHIN"/>
    <property type="match status" value="1"/>
</dbReference>
<keyword evidence="10" id="KW-0539">Nucleus</keyword>
<evidence type="ECO:0000256" key="2">
    <source>
        <dbReference type="ARBA" id="ARBA00004123"/>
    </source>
</evidence>
<feature type="active site" evidence="11">
    <location>
        <position position="14"/>
    </location>
</feature>
<keyword evidence="9" id="KW-0804">Transcription</keyword>
<keyword evidence="7" id="KW-0788">Thiol protease</keyword>
<dbReference type="PANTHER" id="PTHR14159:SF0">
    <property type="entry name" value="ATAXIN-3-RELATED"/>
    <property type="match status" value="1"/>
</dbReference>
<evidence type="ECO:0000256" key="11">
    <source>
        <dbReference type="PROSITE-ProRule" id="PRU00331"/>
    </source>
</evidence>
<dbReference type="Gene3D" id="3.90.70.40">
    <property type="match status" value="1"/>
</dbReference>
<keyword evidence="6 11" id="KW-0378">Hydrolase</keyword>
<evidence type="ECO:0000313" key="13">
    <source>
        <dbReference type="EMBL" id="KAG9509398.1"/>
    </source>
</evidence>
<dbReference type="Proteomes" id="UP000825002">
    <property type="component" value="Unassembled WGS sequence"/>
</dbReference>
<feature type="active site" evidence="11">
    <location>
        <position position="136"/>
    </location>
</feature>
<keyword evidence="5" id="KW-0833">Ubl conjugation pathway</keyword>
<evidence type="ECO:0000313" key="14">
    <source>
        <dbReference type="Proteomes" id="UP000825002"/>
    </source>
</evidence>
<dbReference type="Gene3D" id="1.10.287.10">
    <property type="entry name" value="S15/NS1, RNA-binding"/>
    <property type="match status" value="1"/>
</dbReference>
<organism evidence="13 14">
    <name type="scientific">Fragariocoptes setiger</name>
    <dbReference type="NCBI Taxonomy" id="1670756"/>
    <lineage>
        <taxon>Eukaryota</taxon>
        <taxon>Metazoa</taxon>
        <taxon>Ecdysozoa</taxon>
        <taxon>Arthropoda</taxon>
        <taxon>Chelicerata</taxon>
        <taxon>Arachnida</taxon>
        <taxon>Acari</taxon>
        <taxon>Acariformes</taxon>
        <taxon>Trombidiformes</taxon>
        <taxon>Prostigmata</taxon>
        <taxon>Eupodina</taxon>
        <taxon>Eriophyoidea</taxon>
        <taxon>Phytoptidae</taxon>
        <taxon>Fragariocoptes</taxon>
    </lineage>
</organism>
<name>A0ABQ7S7S3_9ACAR</name>
<dbReference type="EMBL" id="JAIFTH010000495">
    <property type="protein sequence ID" value="KAG9509398.1"/>
    <property type="molecule type" value="Genomic_DNA"/>
</dbReference>
<accession>A0ABQ7S7S3</accession>
<evidence type="ECO:0000256" key="5">
    <source>
        <dbReference type="ARBA" id="ARBA00022786"/>
    </source>
</evidence>
<evidence type="ECO:0000256" key="1">
    <source>
        <dbReference type="ARBA" id="ARBA00000707"/>
    </source>
</evidence>
<evidence type="ECO:0000256" key="7">
    <source>
        <dbReference type="ARBA" id="ARBA00022807"/>
    </source>
</evidence>
<dbReference type="Pfam" id="PF02099">
    <property type="entry name" value="Josephin"/>
    <property type="match status" value="1"/>
</dbReference>
<dbReference type="InterPro" id="IPR006155">
    <property type="entry name" value="Josephin"/>
</dbReference>
<dbReference type="EC" id="3.4.19.12" evidence="3"/>
<evidence type="ECO:0000256" key="4">
    <source>
        <dbReference type="ARBA" id="ARBA00022670"/>
    </source>
</evidence>
<keyword evidence="14" id="KW-1185">Reference proteome</keyword>
<feature type="domain" description="Josephin" evidence="12">
    <location>
        <begin position="1"/>
        <end position="182"/>
    </location>
</feature>
<comment type="subcellular location">
    <subcellularLocation>
        <location evidence="2">Nucleus</location>
    </subcellularLocation>
</comment>
<dbReference type="PANTHER" id="PTHR14159">
    <property type="entry name" value="ATAXIN-3-RELATED"/>
    <property type="match status" value="1"/>
</dbReference>